<evidence type="ECO:0000256" key="1">
    <source>
        <dbReference type="SAM" id="MobiDB-lite"/>
    </source>
</evidence>
<feature type="compositionally biased region" description="Basic and acidic residues" evidence="1">
    <location>
        <begin position="339"/>
        <end position="348"/>
    </location>
</feature>
<gene>
    <name evidence="2" type="ORF">BJ508DRAFT_314843</name>
</gene>
<feature type="region of interest" description="Disordered" evidence="1">
    <location>
        <begin position="272"/>
        <end position="348"/>
    </location>
</feature>
<dbReference type="EMBL" id="ML119866">
    <property type="protein sequence ID" value="RPA72343.1"/>
    <property type="molecule type" value="Genomic_DNA"/>
</dbReference>
<protein>
    <submittedName>
        <fullName evidence="2">Uncharacterized protein</fullName>
    </submittedName>
</protein>
<evidence type="ECO:0000313" key="3">
    <source>
        <dbReference type="Proteomes" id="UP000275078"/>
    </source>
</evidence>
<sequence length="348" mass="39394">MPNTRSRTKAKSTNKRKLHHSGTTNPRRKRIRTEDPDTSLLEAQFRSEIESSLLPPCPISPVAAEPPVPCTPKRNYITKTCYSPKCDGHTRQLDKAFWFCEFCGWDYKASEAEALRSGLWKKATCYSERCGWKTIRILRKVYWFCEWCGWDYWKSEKVATEAGKFVDAESEDERRAREEKERDEKRGWKMVRGVCVPVPRAAEVVERQVGEKDGDHQAESEKAENEKAVARGWKMVRGVLVTVPQVDGGEKDQAEERVDGAWKRVDGRLVRGDEAVGSSKPNNDPNTASEALGGVLDAGTKSAKRKRGHGTDIGRLRKRARGEPVMGIEDGESQTGSWKRLDGRLVRD</sequence>
<dbReference type="AlphaFoldDB" id="A0A3N4HDJ7"/>
<evidence type="ECO:0000313" key="2">
    <source>
        <dbReference type="EMBL" id="RPA72343.1"/>
    </source>
</evidence>
<accession>A0A3N4HDJ7</accession>
<feature type="compositionally biased region" description="Basic residues" evidence="1">
    <location>
        <begin position="1"/>
        <end position="31"/>
    </location>
</feature>
<reference evidence="2 3" key="1">
    <citation type="journal article" date="2018" name="Nat. Ecol. Evol.">
        <title>Pezizomycetes genomes reveal the molecular basis of ectomycorrhizal truffle lifestyle.</title>
        <authorList>
            <person name="Murat C."/>
            <person name="Payen T."/>
            <person name="Noel B."/>
            <person name="Kuo A."/>
            <person name="Morin E."/>
            <person name="Chen J."/>
            <person name="Kohler A."/>
            <person name="Krizsan K."/>
            <person name="Balestrini R."/>
            <person name="Da Silva C."/>
            <person name="Montanini B."/>
            <person name="Hainaut M."/>
            <person name="Levati E."/>
            <person name="Barry K.W."/>
            <person name="Belfiori B."/>
            <person name="Cichocki N."/>
            <person name="Clum A."/>
            <person name="Dockter R.B."/>
            <person name="Fauchery L."/>
            <person name="Guy J."/>
            <person name="Iotti M."/>
            <person name="Le Tacon F."/>
            <person name="Lindquist E.A."/>
            <person name="Lipzen A."/>
            <person name="Malagnac F."/>
            <person name="Mello A."/>
            <person name="Molinier V."/>
            <person name="Miyauchi S."/>
            <person name="Poulain J."/>
            <person name="Riccioni C."/>
            <person name="Rubini A."/>
            <person name="Sitrit Y."/>
            <person name="Splivallo R."/>
            <person name="Traeger S."/>
            <person name="Wang M."/>
            <person name="Zifcakova L."/>
            <person name="Wipf D."/>
            <person name="Zambonelli A."/>
            <person name="Paolocci F."/>
            <person name="Nowrousian M."/>
            <person name="Ottonello S."/>
            <person name="Baldrian P."/>
            <person name="Spatafora J.W."/>
            <person name="Henrissat B."/>
            <person name="Nagy L.G."/>
            <person name="Aury J.M."/>
            <person name="Wincker P."/>
            <person name="Grigoriev I.V."/>
            <person name="Bonfante P."/>
            <person name="Martin F.M."/>
        </authorList>
    </citation>
    <scope>NUCLEOTIDE SEQUENCE [LARGE SCALE GENOMIC DNA]</scope>
    <source>
        <strain evidence="2 3">RN42</strain>
    </source>
</reference>
<keyword evidence="3" id="KW-1185">Reference proteome</keyword>
<feature type="compositionally biased region" description="Polar residues" evidence="1">
    <location>
        <begin position="279"/>
        <end position="289"/>
    </location>
</feature>
<feature type="region of interest" description="Disordered" evidence="1">
    <location>
        <begin position="1"/>
        <end position="37"/>
    </location>
</feature>
<name>A0A3N4HDJ7_ASCIM</name>
<organism evidence="2 3">
    <name type="scientific">Ascobolus immersus RN42</name>
    <dbReference type="NCBI Taxonomy" id="1160509"/>
    <lineage>
        <taxon>Eukaryota</taxon>
        <taxon>Fungi</taxon>
        <taxon>Dikarya</taxon>
        <taxon>Ascomycota</taxon>
        <taxon>Pezizomycotina</taxon>
        <taxon>Pezizomycetes</taxon>
        <taxon>Pezizales</taxon>
        <taxon>Ascobolaceae</taxon>
        <taxon>Ascobolus</taxon>
    </lineage>
</organism>
<dbReference type="Proteomes" id="UP000275078">
    <property type="component" value="Unassembled WGS sequence"/>
</dbReference>
<proteinExistence type="predicted"/>